<dbReference type="KEGG" id="marq:MARGE09_P2445"/>
<accession>A0AAN1WIJ4</accession>
<dbReference type="SUPFAM" id="SSF54523">
    <property type="entry name" value="Pili subunits"/>
    <property type="match status" value="1"/>
</dbReference>
<dbReference type="Pfam" id="PF07963">
    <property type="entry name" value="N_methyl"/>
    <property type="match status" value="1"/>
</dbReference>
<dbReference type="RefSeq" id="WP_275068721.1">
    <property type="nucleotide sequence ID" value="NZ_AP023086.1"/>
</dbReference>
<organism evidence="2 3">
    <name type="scientific">Marinagarivorans cellulosilyticus</name>
    <dbReference type="NCBI Taxonomy" id="2721545"/>
    <lineage>
        <taxon>Bacteria</taxon>
        <taxon>Pseudomonadati</taxon>
        <taxon>Pseudomonadota</taxon>
        <taxon>Gammaproteobacteria</taxon>
        <taxon>Cellvibrionales</taxon>
        <taxon>Cellvibrionaceae</taxon>
        <taxon>Marinagarivorans</taxon>
    </lineage>
</organism>
<dbReference type="Proteomes" id="UP001320119">
    <property type="component" value="Chromosome"/>
</dbReference>
<proteinExistence type="predicted"/>
<dbReference type="NCBIfam" id="TIGR02532">
    <property type="entry name" value="IV_pilin_GFxxxE"/>
    <property type="match status" value="1"/>
</dbReference>
<dbReference type="PROSITE" id="PS00409">
    <property type="entry name" value="PROKAR_NTER_METHYL"/>
    <property type="match status" value="1"/>
</dbReference>
<protein>
    <submittedName>
        <fullName evidence="2">MSHA pilin protein MshA</fullName>
    </submittedName>
</protein>
<gene>
    <name evidence="2" type="ORF">MARGE09_P2445</name>
</gene>
<keyword evidence="3" id="KW-1185">Reference proteome</keyword>
<reference evidence="2 3" key="1">
    <citation type="journal article" date="2022" name="IScience">
        <title>An ultrasensitive nanofiber-based assay for enzymatic hydrolysis and deep-sea microbial degradation of cellulose.</title>
        <authorList>
            <person name="Tsudome M."/>
            <person name="Tachioka M."/>
            <person name="Miyazaki M."/>
            <person name="Uchimura K."/>
            <person name="Tsuda M."/>
            <person name="Takaki Y."/>
            <person name="Deguchi S."/>
        </authorList>
    </citation>
    <scope>NUCLEOTIDE SEQUENCE [LARGE SCALE GENOMIC DNA]</scope>
    <source>
        <strain evidence="2 3">GE09</strain>
    </source>
</reference>
<evidence type="ECO:0000313" key="2">
    <source>
        <dbReference type="EMBL" id="BCD98244.1"/>
    </source>
</evidence>
<dbReference type="AlphaFoldDB" id="A0AAN1WIJ4"/>
<dbReference type="InterPro" id="IPR012902">
    <property type="entry name" value="N_methyl_site"/>
</dbReference>
<sequence>MGKQQSGFTLIELVAVIVILGILAATAVPRFVNLQDEASQAAVNGVAGSIESASALNHAVAVAVAAGLTTVGADPFFTVDDCDDAGKLLQNGALPTGYSIATGAEDLTAGETRTCTLTGTNSKTATFVIIGATGGN</sequence>
<keyword evidence="1" id="KW-0812">Transmembrane</keyword>
<evidence type="ECO:0000313" key="3">
    <source>
        <dbReference type="Proteomes" id="UP001320119"/>
    </source>
</evidence>
<name>A0AAN1WIJ4_9GAMM</name>
<feature type="transmembrane region" description="Helical" evidence="1">
    <location>
        <begin position="7"/>
        <end position="28"/>
    </location>
</feature>
<keyword evidence="1" id="KW-0472">Membrane</keyword>
<evidence type="ECO:0000256" key="1">
    <source>
        <dbReference type="SAM" id="Phobius"/>
    </source>
</evidence>
<dbReference type="EMBL" id="AP023086">
    <property type="protein sequence ID" value="BCD98244.1"/>
    <property type="molecule type" value="Genomic_DNA"/>
</dbReference>
<dbReference type="Gene3D" id="3.30.700.10">
    <property type="entry name" value="Glycoprotein, Type 4 Pilin"/>
    <property type="match status" value="1"/>
</dbReference>
<dbReference type="InterPro" id="IPR045584">
    <property type="entry name" value="Pilin-like"/>
</dbReference>
<keyword evidence="1" id="KW-1133">Transmembrane helix</keyword>